<reference evidence="2" key="1">
    <citation type="submission" date="2025-08" db="UniProtKB">
        <authorList>
            <consortium name="Ensembl"/>
        </authorList>
    </citation>
    <scope>IDENTIFICATION</scope>
</reference>
<evidence type="ECO:0000313" key="2">
    <source>
        <dbReference type="Ensembl" id="ENSSRHP00000076083.1"/>
    </source>
</evidence>
<reference evidence="2" key="2">
    <citation type="submission" date="2025-09" db="UniProtKB">
        <authorList>
            <consortium name="Ensembl"/>
        </authorList>
    </citation>
    <scope>IDENTIFICATION</scope>
</reference>
<evidence type="ECO:0000256" key="1">
    <source>
        <dbReference type="SAM" id="Phobius"/>
    </source>
</evidence>
<organism evidence="2 3">
    <name type="scientific">Sinocyclocheilus rhinocerous</name>
    <dbReference type="NCBI Taxonomy" id="307959"/>
    <lineage>
        <taxon>Eukaryota</taxon>
        <taxon>Metazoa</taxon>
        <taxon>Chordata</taxon>
        <taxon>Craniata</taxon>
        <taxon>Vertebrata</taxon>
        <taxon>Euteleostomi</taxon>
        <taxon>Actinopterygii</taxon>
        <taxon>Neopterygii</taxon>
        <taxon>Teleostei</taxon>
        <taxon>Ostariophysi</taxon>
        <taxon>Cypriniformes</taxon>
        <taxon>Cyprinidae</taxon>
        <taxon>Cyprininae</taxon>
        <taxon>Sinocyclocheilus</taxon>
    </lineage>
</organism>
<keyword evidence="1" id="KW-0812">Transmembrane</keyword>
<keyword evidence="1" id="KW-1133">Transmembrane helix</keyword>
<keyword evidence="1" id="KW-0472">Membrane</keyword>
<accession>A0A673LJN2</accession>
<name>A0A673LJN2_9TELE</name>
<dbReference type="Proteomes" id="UP000472270">
    <property type="component" value="Unassembled WGS sequence"/>
</dbReference>
<sequence>MNNLIYLCISGFIIFYSKHEDHPSVFHHIFFKIILVCLIYSVIDALLQLASIVDVDSLQTTIKDVLRDSAVVLAGVLQECVFVYLLEAESRLRCEDPPHEVQSEGKLR</sequence>
<dbReference type="Ensembl" id="ENSSRHT00000078156.1">
    <property type="protein sequence ID" value="ENSSRHP00000076083.1"/>
    <property type="gene ID" value="ENSSRHG00000037787.1"/>
</dbReference>
<evidence type="ECO:0000313" key="3">
    <source>
        <dbReference type="Proteomes" id="UP000472270"/>
    </source>
</evidence>
<protein>
    <submittedName>
        <fullName evidence="2">Uncharacterized protein</fullName>
    </submittedName>
</protein>
<keyword evidence="3" id="KW-1185">Reference proteome</keyword>
<feature type="transmembrane region" description="Helical" evidence="1">
    <location>
        <begin position="29"/>
        <end position="53"/>
    </location>
</feature>
<proteinExistence type="predicted"/>
<dbReference type="AlphaFoldDB" id="A0A673LJN2"/>